<dbReference type="PRINTS" id="PR00070">
    <property type="entry name" value="DHFR"/>
</dbReference>
<feature type="domain" description="DHFR" evidence="9">
    <location>
        <begin position="2"/>
        <end position="167"/>
    </location>
</feature>
<dbReference type="Proteomes" id="UP000658258">
    <property type="component" value="Unassembled WGS sequence"/>
</dbReference>
<protein>
    <recommendedName>
        <fullName evidence="3 8">Dihydrofolate reductase</fullName>
        <ecNumber evidence="3 8">1.5.1.3</ecNumber>
    </recommendedName>
</protein>
<dbReference type="Gene3D" id="3.40.430.10">
    <property type="entry name" value="Dihydrofolate Reductase, subunit A"/>
    <property type="match status" value="1"/>
</dbReference>
<dbReference type="InterPro" id="IPR012259">
    <property type="entry name" value="DHFR"/>
</dbReference>
<comment type="function">
    <text evidence="7 8">Key enzyme in folate metabolism. Catalyzes an essential reaction for de novo glycine and purine synthesis, and for DNA precursor synthesis.</text>
</comment>
<sequence length="168" mass="19447">MIRTIVVAKSKNNAIGKDNDLLWRLPDDFRFFKQVTLDHAVILGRKTFDSLPGLLPKRTFIIVTRQKDYEAPKGHFAVNSLEAAFELAQNELKVEEVFIIGGGVIYKDSLDKGLVDKMHITEVNAIIEEADTFFPEFEHKNWKEETRVHHPADEKHQYAFDFVTYLKK</sequence>
<evidence type="ECO:0000313" key="11">
    <source>
        <dbReference type="Proteomes" id="UP000658258"/>
    </source>
</evidence>
<comment type="caution">
    <text evidence="10">The sequence shown here is derived from an EMBL/GenBank/DDBJ whole genome shotgun (WGS) entry which is preliminary data.</text>
</comment>
<evidence type="ECO:0000256" key="1">
    <source>
        <dbReference type="ARBA" id="ARBA00004903"/>
    </source>
</evidence>
<dbReference type="PROSITE" id="PS51330">
    <property type="entry name" value="DHFR_2"/>
    <property type="match status" value="1"/>
</dbReference>
<proteinExistence type="inferred from homology"/>
<dbReference type="EC" id="1.5.1.3" evidence="3 8"/>
<dbReference type="SUPFAM" id="SSF53597">
    <property type="entry name" value="Dihydrofolate reductase-like"/>
    <property type="match status" value="1"/>
</dbReference>
<dbReference type="CDD" id="cd00209">
    <property type="entry name" value="DHFR"/>
    <property type="match status" value="1"/>
</dbReference>
<dbReference type="PANTHER" id="PTHR48069">
    <property type="entry name" value="DIHYDROFOLATE REDUCTASE"/>
    <property type="match status" value="1"/>
</dbReference>
<dbReference type="PIRSF" id="PIRSF000194">
    <property type="entry name" value="DHFR"/>
    <property type="match status" value="1"/>
</dbReference>
<comment type="pathway">
    <text evidence="1 8">Cofactor biosynthesis; tetrahydrofolate biosynthesis; 5,6,7,8-tetrahydrofolate from 7,8-dihydrofolate: step 1/1.</text>
</comment>
<evidence type="ECO:0000256" key="8">
    <source>
        <dbReference type="PIRNR" id="PIRNR000194"/>
    </source>
</evidence>
<keyword evidence="5 8" id="KW-0521">NADP</keyword>
<comment type="similarity">
    <text evidence="2 8">Belongs to the dihydrofolate reductase family.</text>
</comment>
<name>A0ABQ3I6H4_9BACT</name>
<gene>
    <name evidence="10" type="primary">dfrA</name>
    <name evidence="10" type="ORF">GCM10011340_12360</name>
</gene>
<dbReference type="InterPro" id="IPR024072">
    <property type="entry name" value="DHFR-like_dom_sf"/>
</dbReference>
<evidence type="ECO:0000256" key="7">
    <source>
        <dbReference type="ARBA" id="ARBA00025067"/>
    </source>
</evidence>
<evidence type="ECO:0000256" key="5">
    <source>
        <dbReference type="ARBA" id="ARBA00022857"/>
    </source>
</evidence>
<comment type="catalytic activity">
    <reaction evidence="8">
        <text>(6S)-5,6,7,8-tetrahydrofolate + NADP(+) = 7,8-dihydrofolate + NADPH + H(+)</text>
        <dbReference type="Rhea" id="RHEA:15009"/>
        <dbReference type="ChEBI" id="CHEBI:15378"/>
        <dbReference type="ChEBI" id="CHEBI:57451"/>
        <dbReference type="ChEBI" id="CHEBI:57453"/>
        <dbReference type="ChEBI" id="CHEBI:57783"/>
        <dbReference type="ChEBI" id="CHEBI:58349"/>
        <dbReference type="EC" id="1.5.1.3"/>
    </reaction>
</comment>
<dbReference type="InterPro" id="IPR001796">
    <property type="entry name" value="DHFR_dom"/>
</dbReference>
<dbReference type="RefSeq" id="WP_229838560.1">
    <property type="nucleotide sequence ID" value="NZ_BNAG01000002.1"/>
</dbReference>
<keyword evidence="11" id="KW-1185">Reference proteome</keyword>
<evidence type="ECO:0000256" key="6">
    <source>
        <dbReference type="ARBA" id="ARBA00023002"/>
    </source>
</evidence>
<evidence type="ECO:0000313" key="10">
    <source>
        <dbReference type="EMBL" id="GHE59264.1"/>
    </source>
</evidence>
<evidence type="ECO:0000256" key="4">
    <source>
        <dbReference type="ARBA" id="ARBA00022563"/>
    </source>
</evidence>
<dbReference type="PANTHER" id="PTHR48069:SF3">
    <property type="entry name" value="DIHYDROFOLATE REDUCTASE"/>
    <property type="match status" value="1"/>
</dbReference>
<organism evidence="10 11">
    <name type="scientific">Roseivirga thermotolerans</name>
    <dbReference type="NCBI Taxonomy" id="1758176"/>
    <lineage>
        <taxon>Bacteria</taxon>
        <taxon>Pseudomonadati</taxon>
        <taxon>Bacteroidota</taxon>
        <taxon>Cytophagia</taxon>
        <taxon>Cytophagales</taxon>
        <taxon>Roseivirgaceae</taxon>
        <taxon>Roseivirga</taxon>
    </lineage>
</organism>
<keyword evidence="4 8" id="KW-0554">One-carbon metabolism</keyword>
<accession>A0ABQ3I6H4</accession>
<evidence type="ECO:0000256" key="2">
    <source>
        <dbReference type="ARBA" id="ARBA00009539"/>
    </source>
</evidence>
<keyword evidence="6 8" id="KW-0560">Oxidoreductase</keyword>
<dbReference type="EMBL" id="BNAG01000002">
    <property type="protein sequence ID" value="GHE59264.1"/>
    <property type="molecule type" value="Genomic_DNA"/>
</dbReference>
<dbReference type="Pfam" id="PF00186">
    <property type="entry name" value="DHFR_1"/>
    <property type="match status" value="1"/>
</dbReference>
<evidence type="ECO:0000256" key="3">
    <source>
        <dbReference type="ARBA" id="ARBA00012856"/>
    </source>
</evidence>
<evidence type="ECO:0000259" key="9">
    <source>
        <dbReference type="PROSITE" id="PS51330"/>
    </source>
</evidence>
<reference evidence="11" key="1">
    <citation type="journal article" date="2019" name="Int. J. Syst. Evol. Microbiol.">
        <title>The Global Catalogue of Microorganisms (GCM) 10K type strain sequencing project: providing services to taxonomists for standard genome sequencing and annotation.</title>
        <authorList>
            <consortium name="The Broad Institute Genomics Platform"/>
            <consortium name="The Broad Institute Genome Sequencing Center for Infectious Disease"/>
            <person name="Wu L."/>
            <person name="Ma J."/>
        </authorList>
    </citation>
    <scope>NUCLEOTIDE SEQUENCE [LARGE SCALE GENOMIC DNA]</scope>
    <source>
        <strain evidence="11">CGMCC 1.15111</strain>
    </source>
</reference>